<reference evidence="10 11" key="1">
    <citation type="submission" date="2018-03" db="EMBL/GenBank/DDBJ databases">
        <authorList>
            <person name="Guldener U."/>
        </authorList>
    </citation>
    <scope>NUCLEOTIDE SEQUENCE [LARGE SCALE GENOMIC DNA]</scope>
    <source>
        <strain evidence="10 11">NBRC100155</strain>
    </source>
</reference>
<dbReference type="EMBL" id="OOIN01000013">
    <property type="protein sequence ID" value="SPO26089.1"/>
    <property type="molecule type" value="Genomic_DNA"/>
</dbReference>
<evidence type="ECO:0000256" key="6">
    <source>
        <dbReference type="ARBA" id="ARBA00022692"/>
    </source>
</evidence>
<dbReference type="AlphaFoldDB" id="A0A5C3EA84"/>
<evidence type="ECO:0000256" key="7">
    <source>
        <dbReference type="ARBA" id="ARBA00022989"/>
    </source>
</evidence>
<dbReference type="Pfam" id="PF06423">
    <property type="entry name" value="GWT1"/>
    <property type="match status" value="1"/>
</dbReference>
<name>A0A5C3EA84_9BASI</name>
<dbReference type="GO" id="GO:0032216">
    <property type="term" value="F:glucosaminyl-phosphatidylinositol O-acyltransferase activity"/>
    <property type="evidence" value="ECO:0007669"/>
    <property type="project" value="TreeGrafter"/>
</dbReference>
<dbReference type="GO" id="GO:0006506">
    <property type="term" value="P:GPI anchor biosynthetic process"/>
    <property type="evidence" value="ECO:0007669"/>
    <property type="project" value="UniProtKB-UniPathway"/>
</dbReference>
<comment type="similarity">
    <text evidence="3">Belongs to the PIGW family.</text>
</comment>
<keyword evidence="7" id="KW-1133">Transmembrane helix</keyword>
<dbReference type="GO" id="GO:0016020">
    <property type="term" value="C:membrane"/>
    <property type="evidence" value="ECO:0007669"/>
    <property type="project" value="UniProtKB-SubCell"/>
</dbReference>
<proteinExistence type="inferred from homology"/>
<sequence>MDRPIGARSLDEPLAPLMLSTVTNTDFIKTIGNPSGLSLCGTAKLSDWQLEFLILIVPAVAAHHCRASRQLRNIRSKASLVEKVFDDKDDEDETDKEGQEPRAETSRYAKRSWTMRSFHSAGAFVARHGIHLRLSIIHTSAGGAPSPQDDPLQLLHSRDGSDAQSIVSASSAMSPLARSVVDPWGKEPAEPIPPLRQQIVSDFKKSLPLLLLGSVRVIMVKGVEYPEHVTEYGVHWNFFITLALLPFAGTLSGPSQNTFGTVSSVWPYIWPPASSEITELQEWALSSNLPRNTLLRQNKEGLTSMVGYLAIFYIGLDSATTSSH</sequence>
<evidence type="ECO:0000256" key="1">
    <source>
        <dbReference type="ARBA" id="ARBA00004141"/>
    </source>
</evidence>
<dbReference type="PANTHER" id="PTHR20661">
    <property type="entry name" value="PHOSPHATIDYLINOSITOL-GLYCAN BIOSYNTHESIS CLASS W PROTEIN"/>
    <property type="match status" value="1"/>
</dbReference>
<keyword evidence="5" id="KW-0337">GPI-anchor biosynthesis</keyword>
<dbReference type="InterPro" id="IPR009447">
    <property type="entry name" value="PIGW/GWT1"/>
</dbReference>
<evidence type="ECO:0000313" key="11">
    <source>
        <dbReference type="Proteomes" id="UP000324022"/>
    </source>
</evidence>
<evidence type="ECO:0000313" key="10">
    <source>
        <dbReference type="EMBL" id="SPO26089.1"/>
    </source>
</evidence>
<comment type="subcellular location">
    <subcellularLocation>
        <location evidence="1">Membrane</location>
        <topology evidence="1">Multi-pass membrane protein</topology>
    </subcellularLocation>
</comment>
<keyword evidence="6" id="KW-0812">Transmembrane</keyword>
<evidence type="ECO:0000256" key="9">
    <source>
        <dbReference type="SAM" id="MobiDB-lite"/>
    </source>
</evidence>
<evidence type="ECO:0000256" key="4">
    <source>
        <dbReference type="ARBA" id="ARBA00014495"/>
    </source>
</evidence>
<evidence type="ECO:0000256" key="3">
    <source>
        <dbReference type="ARBA" id="ARBA00007559"/>
    </source>
</evidence>
<dbReference type="GO" id="GO:0005783">
    <property type="term" value="C:endoplasmic reticulum"/>
    <property type="evidence" value="ECO:0007669"/>
    <property type="project" value="TreeGrafter"/>
</dbReference>
<gene>
    <name evidence="10" type="ORF">UTRI_02363</name>
</gene>
<dbReference type="GO" id="GO:0072659">
    <property type="term" value="P:protein localization to plasma membrane"/>
    <property type="evidence" value="ECO:0007669"/>
    <property type="project" value="TreeGrafter"/>
</dbReference>
<dbReference type="UniPathway" id="UPA00196"/>
<comment type="pathway">
    <text evidence="2">Glycolipid biosynthesis; glycosylphosphatidylinositol-anchor biosynthesis.</text>
</comment>
<keyword evidence="11" id="KW-1185">Reference proteome</keyword>
<organism evidence="10 11">
    <name type="scientific">Ustilago trichophora</name>
    <dbReference type="NCBI Taxonomy" id="86804"/>
    <lineage>
        <taxon>Eukaryota</taxon>
        <taxon>Fungi</taxon>
        <taxon>Dikarya</taxon>
        <taxon>Basidiomycota</taxon>
        <taxon>Ustilaginomycotina</taxon>
        <taxon>Ustilaginomycetes</taxon>
        <taxon>Ustilaginales</taxon>
        <taxon>Ustilaginaceae</taxon>
        <taxon>Ustilago</taxon>
    </lineage>
</organism>
<accession>A0A5C3EA84</accession>
<dbReference type="Proteomes" id="UP000324022">
    <property type="component" value="Unassembled WGS sequence"/>
</dbReference>
<feature type="compositionally biased region" description="Basic and acidic residues" evidence="9">
    <location>
        <begin position="96"/>
        <end position="107"/>
    </location>
</feature>
<feature type="region of interest" description="Disordered" evidence="9">
    <location>
        <begin position="87"/>
        <end position="109"/>
    </location>
</feature>
<dbReference type="OrthoDB" id="15270at2759"/>
<evidence type="ECO:0000256" key="5">
    <source>
        <dbReference type="ARBA" id="ARBA00022502"/>
    </source>
</evidence>
<keyword evidence="8" id="KW-0472">Membrane</keyword>
<evidence type="ECO:0000256" key="2">
    <source>
        <dbReference type="ARBA" id="ARBA00004687"/>
    </source>
</evidence>
<dbReference type="PANTHER" id="PTHR20661:SF0">
    <property type="entry name" value="PHOSPHATIDYLINOSITOL-GLYCAN BIOSYNTHESIS CLASS W PROTEIN"/>
    <property type="match status" value="1"/>
</dbReference>
<evidence type="ECO:0000256" key="8">
    <source>
        <dbReference type="ARBA" id="ARBA00023136"/>
    </source>
</evidence>
<protein>
    <recommendedName>
        <fullName evidence="4">GPI-anchored wall transfer protein 1</fullName>
    </recommendedName>
</protein>